<comment type="caution">
    <text evidence="1">The sequence shown here is derived from an EMBL/GenBank/DDBJ whole genome shotgun (WGS) entry which is preliminary data.</text>
</comment>
<evidence type="ECO:0000313" key="1">
    <source>
        <dbReference type="EMBL" id="CAK0898945.1"/>
    </source>
</evidence>
<dbReference type="EMBL" id="CAUYUJ010020524">
    <property type="protein sequence ID" value="CAK0898945.1"/>
    <property type="molecule type" value="Genomic_DNA"/>
</dbReference>
<accession>A0ABN9XGV1</accession>
<organism evidence="1 2">
    <name type="scientific">Prorocentrum cordatum</name>
    <dbReference type="NCBI Taxonomy" id="2364126"/>
    <lineage>
        <taxon>Eukaryota</taxon>
        <taxon>Sar</taxon>
        <taxon>Alveolata</taxon>
        <taxon>Dinophyceae</taxon>
        <taxon>Prorocentrales</taxon>
        <taxon>Prorocentraceae</taxon>
        <taxon>Prorocentrum</taxon>
    </lineage>
</organism>
<evidence type="ECO:0000313" key="2">
    <source>
        <dbReference type="Proteomes" id="UP001189429"/>
    </source>
</evidence>
<dbReference type="Proteomes" id="UP001189429">
    <property type="component" value="Unassembled WGS sequence"/>
</dbReference>
<protein>
    <submittedName>
        <fullName evidence="1">Uncharacterized protein</fullName>
    </submittedName>
</protein>
<gene>
    <name evidence="1" type="ORF">PCOR1329_LOCUS76588</name>
</gene>
<proteinExistence type="predicted"/>
<reference evidence="1" key="1">
    <citation type="submission" date="2023-10" db="EMBL/GenBank/DDBJ databases">
        <authorList>
            <person name="Chen Y."/>
            <person name="Shah S."/>
            <person name="Dougan E. K."/>
            <person name="Thang M."/>
            <person name="Chan C."/>
        </authorList>
    </citation>
    <scope>NUCLEOTIDE SEQUENCE [LARGE SCALE GENOMIC DNA]</scope>
</reference>
<sequence length="129" mass="14241">MPCPVPNSCQHFASIRAVTSPANAEGGFLHDRVQERCGAQARQLAPGAFITAPRPQSLDHWRRASASDFADRTRFTNLLRFISGHPRREDHARASCQQHVSHGSLCGTVLMFLAVGACLHRSARRVTRI</sequence>
<name>A0ABN9XGV1_9DINO</name>
<keyword evidence="2" id="KW-1185">Reference proteome</keyword>